<evidence type="ECO:0000256" key="1">
    <source>
        <dbReference type="SAM" id="Coils"/>
    </source>
</evidence>
<dbReference type="RefSeq" id="XP_022334704.1">
    <property type="nucleotide sequence ID" value="XM_022478996.1"/>
</dbReference>
<organism evidence="3 4">
    <name type="scientific">Crassostrea virginica</name>
    <name type="common">Eastern oyster</name>
    <dbReference type="NCBI Taxonomy" id="6565"/>
    <lineage>
        <taxon>Eukaryota</taxon>
        <taxon>Metazoa</taxon>
        <taxon>Spiralia</taxon>
        <taxon>Lophotrochozoa</taxon>
        <taxon>Mollusca</taxon>
        <taxon>Bivalvia</taxon>
        <taxon>Autobranchia</taxon>
        <taxon>Pteriomorphia</taxon>
        <taxon>Ostreida</taxon>
        <taxon>Ostreoidea</taxon>
        <taxon>Ostreidae</taxon>
        <taxon>Crassostrea</taxon>
    </lineage>
</organism>
<dbReference type="RefSeq" id="XP_022334705.1">
    <property type="nucleotide sequence ID" value="XM_022478997.1"/>
</dbReference>
<feature type="compositionally biased region" description="Polar residues" evidence="2">
    <location>
        <begin position="564"/>
        <end position="574"/>
    </location>
</feature>
<feature type="compositionally biased region" description="Low complexity" evidence="2">
    <location>
        <begin position="8"/>
        <end position="31"/>
    </location>
</feature>
<feature type="region of interest" description="Disordered" evidence="2">
    <location>
        <begin position="564"/>
        <end position="603"/>
    </location>
</feature>
<feature type="compositionally biased region" description="Basic and acidic residues" evidence="2">
    <location>
        <begin position="634"/>
        <end position="644"/>
    </location>
</feature>
<evidence type="ECO:0000313" key="7">
    <source>
        <dbReference type="RefSeq" id="XP_022334706.1"/>
    </source>
</evidence>
<feature type="coiled-coil region" evidence="1">
    <location>
        <begin position="444"/>
        <end position="478"/>
    </location>
</feature>
<feature type="compositionally biased region" description="Low complexity" evidence="2">
    <location>
        <begin position="668"/>
        <end position="677"/>
    </location>
</feature>
<reference evidence="4 5" key="1">
    <citation type="submission" date="2025-04" db="UniProtKB">
        <authorList>
            <consortium name="RefSeq"/>
        </authorList>
    </citation>
    <scope>IDENTIFICATION</scope>
    <source>
        <tissue evidence="4 5">Whole sample</tissue>
    </source>
</reference>
<name>A0A8B8E4R6_CRAVI</name>
<dbReference type="OrthoDB" id="10256523at2759"/>
<evidence type="ECO:0000313" key="5">
    <source>
        <dbReference type="RefSeq" id="XP_022334704.1"/>
    </source>
</evidence>
<dbReference type="RefSeq" id="XP_022334706.1">
    <property type="nucleotide sequence ID" value="XM_022478998.1"/>
</dbReference>
<accession>A0A8B8E4R6</accession>
<proteinExistence type="predicted"/>
<dbReference type="Proteomes" id="UP000694844">
    <property type="component" value="Chromosome 4"/>
</dbReference>
<gene>
    <name evidence="4 5 6 7" type="primary">LOC111131459</name>
</gene>
<keyword evidence="3" id="KW-1185">Reference proteome</keyword>
<evidence type="ECO:0000313" key="6">
    <source>
        <dbReference type="RefSeq" id="XP_022334705.1"/>
    </source>
</evidence>
<dbReference type="RefSeq" id="XP_022334703.1">
    <property type="nucleotide sequence ID" value="XM_022478995.1"/>
</dbReference>
<feature type="coiled-coil region" evidence="1">
    <location>
        <begin position="31"/>
        <end position="65"/>
    </location>
</feature>
<dbReference type="GeneID" id="111131459"/>
<feature type="region of interest" description="Disordered" evidence="2">
    <location>
        <begin position="1"/>
        <end position="31"/>
    </location>
</feature>
<dbReference type="KEGG" id="cvn:111131459"/>
<feature type="region of interest" description="Disordered" evidence="2">
    <location>
        <begin position="617"/>
        <end position="677"/>
    </location>
</feature>
<evidence type="ECO:0000256" key="2">
    <source>
        <dbReference type="SAM" id="MobiDB-lite"/>
    </source>
</evidence>
<sequence length="677" mass="77329">MNANNGRLSMSSLLNNSMSSTSSAPSNSASLAKAERQIKGLQEENVKLRKELENIRLLYKQLTSENSHEKFDERRITVLKSQVIQLERQILLMSDAIGNRTATLTEVENALIQIADKWRYYIGLEIKGPEVSIPRADLTQMVHIAESARIKLYKNLENSAHDKLFQPFLCMTDFVKPQKQEVITLFDVASGNLDHLNLKQVTKLETKLALLYKEMIHLHEILEPDMEENQDVKEEQVTSSKHVASAVRDRFKTRLLKSCAMMKDCCADLLSLSLLYPCAPWPPLKKNAIKDVSAAHVIKSLPLLPKSKSGDVHSVIEALIRTFNYKNQMTQHEIKSLRDELKFHKSIYDLQLSYVQSLFSVIREGYQTFQVSCDDIIAKPFREVLEAYTQFKEEASEDGFKAFILKFDNCYEKVEHAVSQICVSDGEEFSEFGETFLRDLDKKINHCQNIRDKTSRERQELKSQQEKLERELRQFLDEQEVKYQEYLKPEPETSTVLPPRDEVVFFIKTEDVYETENQNNLVLVESSMADLSLDSDRNSNPQSDRKRKSRKKTWLNKEWNPCTTVDSVSDSGAGSTLLDETMTPDTSLPPQGKGPKRTKKMVPSAFVPNRTLNLRRSGSLSSIDKSVLPNGKLKPLDNEKEKSDVTSAESWKAPGVAVDKGHSKRTRSTSSKRTPFY</sequence>
<feature type="region of interest" description="Disordered" evidence="2">
    <location>
        <begin position="532"/>
        <end position="552"/>
    </location>
</feature>
<dbReference type="AlphaFoldDB" id="A0A8B8E4R6"/>
<protein>
    <submittedName>
        <fullName evidence="4 5">Uncharacterized protein LOC111131459 isoform X1</fullName>
    </submittedName>
</protein>
<evidence type="ECO:0000313" key="3">
    <source>
        <dbReference type="Proteomes" id="UP000694844"/>
    </source>
</evidence>
<evidence type="ECO:0000313" key="4">
    <source>
        <dbReference type="RefSeq" id="XP_022334703.1"/>
    </source>
</evidence>
<keyword evidence="1" id="KW-0175">Coiled coil</keyword>